<dbReference type="Pfam" id="PF00171">
    <property type="entry name" value="Aldedh"/>
    <property type="match status" value="1"/>
</dbReference>
<dbReference type="VEuPathDB" id="FungiDB:SAPIO_CDS7966"/>
<dbReference type="Gene3D" id="3.40.605.10">
    <property type="entry name" value="Aldehyde Dehydrogenase, Chain A, domain 1"/>
    <property type="match status" value="1"/>
</dbReference>
<proteinExistence type="predicted"/>
<gene>
    <name evidence="3" type="ORF">SAPIO_CDS7966</name>
</gene>
<dbReference type="HOGENOM" id="CLU_005391_1_0_1"/>
<evidence type="ECO:0000259" key="2">
    <source>
        <dbReference type="Pfam" id="PF00171"/>
    </source>
</evidence>
<accession>A0A084G0J3</accession>
<dbReference type="SUPFAM" id="SSF53720">
    <property type="entry name" value="ALDH-like"/>
    <property type="match status" value="1"/>
</dbReference>
<dbReference type="InterPro" id="IPR016163">
    <property type="entry name" value="Ald_DH_C"/>
</dbReference>
<dbReference type="OrthoDB" id="310895at2759"/>
<protein>
    <submittedName>
        <fullName evidence="3">Vanillin dehydrogenase</fullName>
        <ecNumber evidence="3">1.2.1.67</ecNumber>
    </submittedName>
</protein>
<evidence type="ECO:0000256" key="1">
    <source>
        <dbReference type="ARBA" id="ARBA00023002"/>
    </source>
</evidence>
<dbReference type="RefSeq" id="XP_016640654.1">
    <property type="nucleotide sequence ID" value="XM_016789717.1"/>
</dbReference>
<dbReference type="OMA" id="PWNAPYH"/>
<evidence type="ECO:0000313" key="3">
    <source>
        <dbReference type="EMBL" id="KEZ40855.1"/>
    </source>
</evidence>
<dbReference type="InterPro" id="IPR015590">
    <property type="entry name" value="Aldehyde_DH_dom"/>
</dbReference>
<dbReference type="InterPro" id="IPR016162">
    <property type="entry name" value="Ald_DH_N"/>
</dbReference>
<dbReference type="InterPro" id="IPR016161">
    <property type="entry name" value="Ald_DH/histidinol_DH"/>
</dbReference>
<sequence length="497" mass="53300">MSTQTILRQASSKLAVDAAVAWNIPVPLIINGRDVTTDKTFPVIGPLTNKKIWSAAAVSDRHVAEAARAAETAFPAWSTTKPSFRRDIFLRAADVINKRRAELGEYMHHEIGANQDYQDFILGLAIEGLKDTAGRIAGAVQGEVPESIHDGMRAIAHRRPYGVVLGIAPWNAPYHLGLRSVTYALAAGNTTILKGSELSPRCYWAIADVFREAGLPDGCLNLIFHQPADAAAVTESIIAHPAVKKINFTGSTKVGSIIAASAGRHLKPVLMELGGKASAVVLKDADLEKAALHCTRGAFLNAGQICMSTERIIVHSSIAEDFKVALSAAIERTFESDSDIPTLVTAAAASRNHGLVADAISKGAKAIPLFGGRSVEAVETHMRPVVLTGVDKSMDLYASESFGPSVSFFTFETEAEALALANDTEYGLAASVFTEDLRAGFRISEALQSGAVHINSMTVHDEFALPHGGVKKSGFGRFNGYQGLEEFLYWKTVTWME</sequence>
<dbReference type="KEGG" id="sapo:SAPIO_CDS7966"/>
<dbReference type="GO" id="GO:0009450">
    <property type="term" value="P:gamma-aminobutyric acid catabolic process"/>
    <property type="evidence" value="ECO:0007669"/>
    <property type="project" value="TreeGrafter"/>
</dbReference>
<dbReference type="GO" id="GO:0050608">
    <property type="term" value="F:vanillin dehydrogenase activity"/>
    <property type="evidence" value="ECO:0007669"/>
    <property type="project" value="UniProtKB-EC"/>
</dbReference>
<dbReference type="PANTHER" id="PTHR43353">
    <property type="entry name" value="SUCCINATE-SEMIALDEHYDE DEHYDROGENASE, MITOCHONDRIAL"/>
    <property type="match status" value="1"/>
</dbReference>
<keyword evidence="1 3" id="KW-0560">Oxidoreductase</keyword>
<dbReference type="GeneID" id="27727038"/>
<comment type="caution">
    <text evidence="3">The sequence shown here is derived from an EMBL/GenBank/DDBJ whole genome shotgun (WGS) entry which is preliminary data.</text>
</comment>
<dbReference type="EMBL" id="JOWA01000114">
    <property type="protein sequence ID" value="KEZ40855.1"/>
    <property type="molecule type" value="Genomic_DNA"/>
</dbReference>
<name>A0A084G0J3_PSEDA</name>
<feature type="domain" description="Aldehyde dehydrogenase" evidence="2">
    <location>
        <begin position="38"/>
        <end position="493"/>
    </location>
</feature>
<reference evidence="3 4" key="1">
    <citation type="journal article" date="2014" name="Genome Announc.">
        <title>Draft genome sequence of the pathogenic fungus Scedosporium apiospermum.</title>
        <authorList>
            <person name="Vandeputte P."/>
            <person name="Ghamrawi S."/>
            <person name="Rechenmann M."/>
            <person name="Iltis A."/>
            <person name="Giraud S."/>
            <person name="Fleury M."/>
            <person name="Thornton C."/>
            <person name="Delhaes L."/>
            <person name="Meyer W."/>
            <person name="Papon N."/>
            <person name="Bouchara J.P."/>
        </authorList>
    </citation>
    <scope>NUCLEOTIDE SEQUENCE [LARGE SCALE GENOMIC DNA]</scope>
    <source>
        <strain evidence="3 4">IHEM 14462</strain>
    </source>
</reference>
<dbReference type="Proteomes" id="UP000028545">
    <property type="component" value="Unassembled WGS sequence"/>
</dbReference>
<dbReference type="CDD" id="cd07105">
    <property type="entry name" value="ALDH_SaliADH"/>
    <property type="match status" value="1"/>
</dbReference>
<keyword evidence="4" id="KW-1185">Reference proteome</keyword>
<evidence type="ECO:0000313" key="4">
    <source>
        <dbReference type="Proteomes" id="UP000028545"/>
    </source>
</evidence>
<dbReference type="PANTHER" id="PTHR43353:SF6">
    <property type="entry name" value="CYTOPLASMIC ALDEHYDE DEHYDROGENASE (EUROFUNG)"/>
    <property type="match status" value="1"/>
</dbReference>
<dbReference type="InterPro" id="IPR050740">
    <property type="entry name" value="Aldehyde_DH_Superfamily"/>
</dbReference>
<dbReference type="EC" id="1.2.1.67" evidence="3"/>
<organism evidence="3 4">
    <name type="scientific">Pseudallescheria apiosperma</name>
    <name type="common">Scedosporium apiospermum</name>
    <dbReference type="NCBI Taxonomy" id="563466"/>
    <lineage>
        <taxon>Eukaryota</taxon>
        <taxon>Fungi</taxon>
        <taxon>Dikarya</taxon>
        <taxon>Ascomycota</taxon>
        <taxon>Pezizomycotina</taxon>
        <taxon>Sordariomycetes</taxon>
        <taxon>Hypocreomycetidae</taxon>
        <taxon>Microascales</taxon>
        <taxon>Microascaceae</taxon>
        <taxon>Scedosporium</taxon>
    </lineage>
</organism>
<dbReference type="GO" id="GO:0004777">
    <property type="term" value="F:succinate-semialdehyde dehydrogenase (NAD+) activity"/>
    <property type="evidence" value="ECO:0007669"/>
    <property type="project" value="TreeGrafter"/>
</dbReference>
<dbReference type="Gene3D" id="3.40.309.10">
    <property type="entry name" value="Aldehyde Dehydrogenase, Chain A, domain 2"/>
    <property type="match status" value="1"/>
</dbReference>
<dbReference type="AlphaFoldDB" id="A0A084G0J3"/>